<proteinExistence type="predicted"/>
<keyword evidence="2" id="KW-1185">Reference proteome</keyword>
<gene>
    <name evidence="1" type="ORF">BN1356_02533</name>
</gene>
<dbReference type="InterPro" id="IPR004590">
    <property type="entry name" value="ssDNA_annealing_RecT"/>
</dbReference>
<evidence type="ECO:0000313" key="1">
    <source>
        <dbReference type="EMBL" id="CQR26174.1"/>
    </source>
</evidence>
<protein>
    <submittedName>
        <fullName evidence="1">Recombinational DNA repair protein RecT (Prophage associated)</fullName>
    </submittedName>
</protein>
<dbReference type="InterPro" id="IPR018330">
    <property type="entry name" value="RecT_fam"/>
</dbReference>
<organism evidence="1 2">
    <name type="scientific">Streptococcus varani</name>
    <dbReference type="NCBI Taxonomy" id="1608583"/>
    <lineage>
        <taxon>Bacteria</taxon>
        <taxon>Bacillati</taxon>
        <taxon>Bacillota</taxon>
        <taxon>Bacilli</taxon>
        <taxon>Lactobacillales</taxon>
        <taxon>Streptococcaceae</taxon>
        <taxon>Streptococcus</taxon>
    </lineage>
</organism>
<evidence type="ECO:0000313" key="2">
    <source>
        <dbReference type="Proteomes" id="UP000198604"/>
    </source>
</evidence>
<dbReference type="AlphaFoldDB" id="A0A0E4H606"/>
<dbReference type="Pfam" id="PF03837">
    <property type="entry name" value="RecT"/>
    <property type="match status" value="1"/>
</dbReference>
<dbReference type="RefSeq" id="WP_093651639.1">
    <property type="nucleotide sequence ID" value="NZ_CTEN01000009.1"/>
</dbReference>
<dbReference type="STRING" id="1608583.BN1356_02533"/>
<name>A0A0E4H606_9STRE</name>
<dbReference type="GO" id="GO:0003677">
    <property type="term" value="F:DNA binding"/>
    <property type="evidence" value="ECO:0007669"/>
    <property type="project" value="InterPro"/>
</dbReference>
<accession>A0A0E4H606</accession>
<dbReference type="NCBIfam" id="TIGR00616">
    <property type="entry name" value="rect"/>
    <property type="match status" value="1"/>
</dbReference>
<dbReference type="GO" id="GO:0006259">
    <property type="term" value="P:DNA metabolic process"/>
    <property type="evidence" value="ECO:0007669"/>
    <property type="project" value="InterPro"/>
</dbReference>
<dbReference type="Proteomes" id="UP000198604">
    <property type="component" value="Unassembled WGS sequence"/>
</dbReference>
<dbReference type="OrthoDB" id="1045432at2"/>
<reference evidence="2" key="1">
    <citation type="submission" date="2015-03" db="EMBL/GenBank/DDBJ databases">
        <authorList>
            <person name="Urmite Genomes"/>
        </authorList>
    </citation>
    <scope>NUCLEOTIDE SEQUENCE [LARGE SCALE GENOMIC DNA]</scope>
    <source>
        <strain evidence="2">FF10</strain>
    </source>
</reference>
<dbReference type="EMBL" id="CTEN01000009">
    <property type="protein sequence ID" value="CQR26174.1"/>
    <property type="molecule type" value="Genomic_DNA"/>
</dbReference>
<sequence>MTNELTQKQVTSSVANRIEAMKGEGLLIAPNYSVSNALSSAYYALKNAPGGNLLEKCTPDSIYNALLDMVTQGLSPSKTQCYFVPYGNTVKLTRSYFGTMKVVKQLPEVKDIYAEVIYEGDDFKIKNENGRKVFISHDTDWQNADNPIVGAYCIIEKQDGEKILTVMTKKEIDKSWAQAKTKNVQNNFPQEMAKRTVINRAAKQFFNTSDDNDLFIDAVNRTTENEYENDRQIKEVKPVNDKAESLDSILGQPQPKKATVVETETTEPAEVQETEQVEQVKDVTPTDEVVISEVETTTDTSYPADEIPDFNEETGEIIEEISFFEGNTTQIKE</sequence>